<comment type="caution">
    <text evidence="5">The sequence shown here is derived from an EMBL/GenBank/DDBJ whole genome shotgun (WGS) entry which is preliminary data.</text>
</comment>
<organism evidence="5 6">
    <name type="scientific">Mycena albidolilacea</name>
    <dbReference type="NCBI Taxonomy" id="1033008"/>
    <lineage>
        <taxon>Eukaryota</taxon>
        <taxon>Fungi</taxon>
        <taxon>Dikarya</taxon>
        <taxon>Basidiomycota</taxon>
        <taxon>Agaricomycotina</taxon>
        <taxon>Agaricomycetes</taxon>
        <taxon>Agaricomycetidae</taxon>
        <taxon>Agaricales</taxon>
        <taxon>Marasmiineae</taxon>
        <taxon>Mycenaceae</taxon>
        <taxon>Mycena</taxon>
    </lineage>
</organism>
<dbReference type="CDD" id="cd00320">
    <property type="entry name" value="cpn10"/>
    <property type="match status" value="1"/>
</dbReference>
<feature type="compositionally biased region" description="Basic and acidic residues" evidence="4">
    <location>
        <begin position="101"/>
        <end position="112"/>
    </location>
</feature>
<proteinExistence type="inferred from homology"/>
<name>A0AAD7AS08_9AGAR</name>
<feature type="compositionally biased region" description="Polar residues" evidence="4">
    <location>
        <begin position="383"/>
        <end position="395"/>
    </location>
</feature>
<feature type="region of interest" description="Disordered" evidence="4">
    <location>
        <begin position="735"/>
        <end position="761"/>
    </location>
</feature>
<dbReference type="SUPFAM" id="SSF50129">
    <property type="entry name" value="GroES-like"/>
    <property type="match status" value="1"/>
</dbReference>
<dbReference type="HAMAP" id="MF_00580">
    <property type="entry name" value="CH10"/>
    <property type="match status" value="1"/>
</dbReference>
<dbReference type="GO" id="GO:0005759">
    <property type="term" value="C:mitochondrial matrix"/>
    <property type="evidence" value="ECO:0007669"/>
    <property type="project" value="TreeGrafter"/>
</dbReference>
<dbReference type="InterPro" id="IPR020818">
    <property type="entry name" value="Chaperonin_GroES"/>
</dbReference>
<evidence type="ECO:0008006" key="7">
    <source>
        <dbReference type="Google" id="ProtNLM"/>
    </source>
</evidence>
<dbReference type="GO" id="GO:0005524">
    <property type="term" value="F:ATP binding"/>
    <property type="evidence" value="ECO:0007669"/>
    <property type="project" value="InterPro"/>
</dbReference>
<dbReference type="GO" id="GO:0046872">
    <property type="term" value="F:metal ion binding"/>
    <property type="evidence" value="ECO:0007669"/>
    <property type="project" value="TreeGrafter"/>
</dbReference>
<evidence type="ECO:0000313" key="6">
    <source>
        <dbReference type="Proteomes" id="UP001218218"/>
    </source>
</evidence>
<evidence type="ECO:0000256" key="3">
    <source>
        <dbReference type="ARBA" id="ARBA00056825"/>
    </source>
</evidence>
<keyword evidence="6" id="KW-1185">Reference proteome</keyword>
<feature type="region of interest" description="Disordered" evidence="4">
    <location>
        <begin position="540"/>
        <end position="593"/>
    </location>
</feature>
<dbReference type="Gene3D" id="1.25.40.10">
    <property type="entry name" value="Tetratricopeptide repeat domain"/>
    <property type="match status" value="1"/>
</dbReference>
<comment type="similarity">
    <text evidence="1">Belongs to the GroES chaperonin family.</text>
</comment>
<feature type="compositionally biased region" description="Acidic residues" evidence="4">
    <location>
        <begin position="239"/>
        <end position="254"/>
    </location>
</feature>
<feature type="compositionally biased region" description="Low complexity" evidence="4">
    <location>
        <begin position="160"/>
        <end position="177"/>
    </location>
</feature>
<dbReference type="InterPro" id="IPR037124">
    <property type="entry name" value="Chaperonin_GroES_sf"/>
</dbReference>
<feature type="compositionally biased region" description="Polar residues" evidence="4">
    <location>
        <begin position="264"/>
        <end position="276"/>
    </location>
</feature>
<dbReference type="PRINTS" id="PR00297">
    <property type="entry name" value="CHAPERONIN10"/>
</dbReference>
<dbReference type="PANTHER" id="PTHR10772:SF0">
    <property type="entry name" value="10 KDA HEAT SHOCK PROTEIN, MITOCHONDRIAL"/>
    <property type="match status" value="1"/>
</dbReference>
<feature type="compositionally biased region" description="Low complexity" evidence="4">
    <location>
        <begin position="551"/>
        <end position="565"/>
    </location>
</feature>
<reference evidence="5" key="1">
    <citation type="submission" date="2023-03" db="EMBL/GenBank/DDBJ databases">
        <title>Massive genome expansion in bonnet fungi (Mycena s.s.) driven by repeated elements and novel gene families across ecological guilds.</title>
        <authorList>
            <consortium name="Lawrence Berkeley National Laboratory"/>
            <person name="Harder C.B."/>
            <person name="Miyauchi S."/>
            <person name="Viragh M."/>
            <person name="Kuo A."/>
            <person name="Thoen E."/>
            <person name="Andreopoulos B."/>
            <person name="Lu D."/>
            <person name="Skrede I."/>
            <person name="Drula E."/>
            <person name="Henrissat B."/>
            <person name="Morin E."/>
            <person name="Kohler A."/>
            <person name="Barry K."/>
            <person name="LaButti K."/>
            <person name="Morin E."/>
            <person name="Salamov A."/>
            <person name="Lipzen A."/>
            <person name="Mereny Z."/>
            <person name="Hegedus B."/>
            <person name="Baldrian P."/>
            <person name="Stursova M."/>
            <person name="Weitz H."/>
            <person name="Taylor A."/>
            <person name="Grigoriev I.V."/>
            <person name="Nagy L.G."/>
            <person name="Martin F."/>
            <person name="Kauserud H."/>
        </authorList>
    </citation>
    <scope>NUCLEOTIDE SEQUENCE</scope>
    <source>
        <strain evidence="5">CBHHK002</strain>
    </source>
</reference>
<feature type="compositionally biased region" description="Basic and acidic residues" evidence="4">
    <location>
        <begin position="473"/>
        <end position="492"/>
    </location>
</feature>
<protein>
    <recommendedName>
        <fullName evidence="7">UBA domain-containing protein</fullName>
    </recommendedName>
</protein>
<feature type="region of interest" description="Disordered" evidence="4">
    <location>
        <begin position="432"/>
        <end position="527"/>
    </location>
</feature>
<dbReference type="Proteomes" id="UP001218218">
    <property type="component" value="Unassembled WGS sequence"/>
</dbReference>
<dbReference type="SUPFAM" id="SSF46565">
    <property type="entry name" value="Chaperone J-domain"/>
    <property type="match status" value="1"/>
</dbReference>
<dbReference type="InterPro" id="IPR011032">
    <property type="entry name" value="GroES-like_sf"/>
</dbReference>
<dbReference type="Gene3D" id="2.30.33.40">
    <property type="entry name" value="GroES chaperonin"/>
    <property type="match status" value="1"/>
</dbReference>
<dbReference type="AlphaFoldDB" id="A0AAD7AS08"/>
<sequence>MSDSFADLWNTTAPPKPAPQKLGAASPQLGATARRPQNDVFSMLSSVSTPNSRPITPNTRPAVQQKPVQSQSSIGGDAFSSLLGGTLGSNGNGTANMTIAERAKRAEAERLRQASMPKPVAPTMSAWDGLDSLAAGPSTSSSASKTSPGLLDDDDWGFGAAPVKAAPAQKAQPAPVQDDWGFDFDSAPPAPAIVIPKSTPAPPKTQALWDHLDDFASAKPSSPAPASPARYASPTADFDFGDQEDNTGGDDFDLLGDLGKPVSAISSRRPTPQQPARETPSPAEPPARRKPQQRSASPPPHILGQLIEMGFTIPQARTALAGVYSDGTWDVQAAIDSLLAATGGAEGSSRPSTPASSNAAPPAPRRRPTAEREGRRGSPQQPPSQERTATPTGQSDLLARTSELGFSLFKNAERAWQQGKERVQKVYEEHIVGEETAKTERPNARSGGPAARARPKWMQDHNEPEEPGPSGGRRRDDAEQLWKDNAGGKDDGWGESAAGGWKDDDDDEPPPPKAPAPKKAAAPVSQPKVDLFSDAAPAKPYVSPFRHGRPKPATAASAPAPVTARPVPPQAAHPPRPQIPLPPGALRTSRSHAATAQEKVALGQYGAALSAYTLAVDALPTGHVLLVPLLNMRALARLKEGDFRGVEADAATVEGIATVGGRSFGAERVVVEGTPVEMGEAVVEAWKRRAEALEGREKWDEAGRDWERVAGAAWAKQADRDEGVRGAGRCRKMVAPAEAPAAPKPKPKPKAPPVRAGSLPPSEAVTKFRQEVKAQEEEDLAKHQLKDTVDGKLIAWKGGKETNIRALLASLDIVLWPELGLQPAGMKDLVTPGQVKIRYVKAIAKLHPDKLNANNSTLEQRMVANGAAQATFKSIKSLVPLLDRVLVQRFKPETKTATGIFLPASVTSSPLPEATVIAVGPGAPNKDGQVVPTTVKAGDRVLLPGWGGNAIKVGEEEYHLFKDSEILAKIQE</sequence>
<comment type="function">
    <text evidence="3">Eukaryotic CPN10 homolog which is essential for mitochondrial protein biogenesis, together with CPN60. Binds to CPN60 in the presence of Mg-ATP and suppresses the ATPase activity of the latter.</text>
</comment>
<dbReference type="InterPro" id="IPR011990">
    <property type="entry name" value="TPR-like_helical_dom_sf"/>
</dbReference>
<dbReference type="SUPFAM" id="SSF48452">
    <property type="entry name" value="TPR-like"/>
    <property type="match status" value="1"/>
</dbReference>
<dbReference type="SUPFAM" id="SSF46934">
    <property type="entry name" value="UBA-like"/>
    <property type="match status" value="1"/>
</dbReference>
<dbReference type="Pfam" id="PF00166">
    <property type="entry name" value="Cpn10"/>
    <property type="match status" value="1"/>
</dbReference>
<feature type="compositionally biased region" description="Basic and acidic residues" evidence="4">
    <location>
        <begin position="432"/>
        <end position="443"/>
    </location>
</feature>
<keyword evidence="2" id="KW-0143">Chaperone</keyword>
<feature type="compositionally biased region" description="Low complexity" evidence="4">
    <location>
        <begin position="347"/>
        <end position="360"/>
    </location>
</feature>
<evidence type="ECO:0000256" key="2">
    <source>
        <dbReference type="ARBA" id="ARBA00023186"/>
    </source>
</evidence>
<dbReference type="FunFam" id="2.30.33.40:FF:000002">
    <property type="entry name" value="10 kDa chaperonin, mitochondrial"/>
    <property type="match status" value="1"/>
</dbReference>
<dbReference type="GO" id="GO:0051082">
    <property type="term" value="F:unfolded protein binding"/>
    <property type="evidence" value="ECO:0007669"/>
    <property type="project" value="TreeGrafter"/>
</dbReference>
<dbReference type="Gene3D" id="1.10.287.110">
    <property type="entry name" value="DnaJ domain"/>
    <property type="match status" value="1"/>
</dbReference>
<accession>A0AAD7AS08</accession>
<dbReference type="EMBL" id="JARIHO010000002">
    <property type="protein sequence ID" value="KAJ7366490.1"/>
    <property type="molecule type" value="Genomic_DNA"/>
</dbReference>
<feature type="compositionally biased region" description="Polar residues" evidence="4">
    <location>
        <begin position="39"/>
        <end position="74"/>
    </location>
</feature>
<feature type="compositionally biased region" description="Polar residues" evidence="4">
    <location>
        <begin position="1"/>
        <end position="13"/>
    </location>
</feature>
<feature type="region of interest" description="Disordered" evidence="4">
    <location>
        <begin position="1"/>
        <end position="307"/>
    </location>
</feature>
<feature type="region of interest" description="Disordered" evidence="4">
    <location>
        <begin position="342"/>
        <end position="400"/>
    </location>
</feature>
<feature type="compositionally biased region" description="Low complexity" evidence="4">
    <location>
        <begin position="132"/>
        <end position="150"/>
    </location>
</feature>
<dbReference type="GO" id="GO:0044183">
    <property type="term" value="F:protein folding chaperone"/>
    <property type="evidence" value="ECO:0007669"/>
    <property type="project" value="InterPro"/>
</dbReference>
<dbReference type="PANTHER" id="PTHR10772">
    <property type="entry name" value="10 KDA HEAT SHOCK PROTEIN"/>
    <property type="match status" value="1"/>
</dbReference>
<evidence type="ECO:0000313" key="5">
    <source>
        <dbReference type="EMBL" id="KAJ7366490.1"/>
    </source>
</evidence>
<evidence type="ECO:0000256" key="4">
    <source>
        <dbReference type="SAM" id="MobiDB-lite"/>
    </source>
</evidence>
<dbReference type="SMART" id="SM00883">
    <property type="entry name" value="Cpn10"/>
    <property type="match status" value="1"/>
</dbReference>
<feature type="compositionally biased region" description="Pro residues" evidence="4">
    <location>
        <begin position="566"/>
        <end position="583"/>
    </location>
</feature>
<dbReference type="InterPro" id="IPR036869">
    <property type="entry name" value="J_dom_sf"/>
</dbReference>
<evidence type="ECO:0000256" key="1">
    <source>
        <dbReference type="ARBA" id="ARBA00006975"/>
    </source>
</evidence>
<feature type="compositionally biased region" description="Low complexity" evidence="4">
    <location>
        <begin position="227"/>
        <end position="236"/>
    </location>
</feature>
<gene>
    <name evidence="5" type="ORF">DFH08DRAFT_1071976</name>
</gene>
<dbReference type="Gene3D" id="1.10.8.10">
    <property type="entry name" value="DNA helicase RuvA subunit, C-terminal domain"/>
    <property type="match status" value="1"/>
</dbReference>
<dbReference type="GO" id="GO:0051087">
    <property type="term" value="F:protein-folding chaperone binding"/>
    <property type="evidence" value="ECO:0007669"/>
    <property type="project" value="TreeGrafter"/>
</dbReference>
<dbReference type="InterPro" id="IPR009060">
    <property type="entry name" value="UBA-like_sf"/>
</dbReference>